<dbReference type="RefSeq" id="WP_202750466.1">
    <property type="nucleotide sequence ID" value="NZ_JAESWC010000017.1"/>
</dbReference>
<accession>A0ABS1TGH8</accession>
<sequence length="320" mass="37228">MVELTERDIKILDLISEYGGIYVEDVKEKIYGSEQYYRRRIKKLIEENYLLRNNRILYLGFRGKKYLEENNKSFRNIGTDKDLRKRAAEIYRLFSSLESFTTIPSFKMERITKNYAYKYYGKAINKYGKEYWIYRIGKVTLKEDDEEGNARKLRGKELDIQRLKKELKEIKDYCESNNVSQGVSVMVFIEDKHGMEIYKSVFTAAPVTEELLIPYTKSGLALANKYIGLGEGENNIVLQKLTENGVNVKLGHSEWTVANFDIDGNYGVNLTTSDYKRELSVKSYLSLKGYPDKLTIVCAEAQKKKYESEFKGCNMLVLSK</sequence>
<dbReference type="InterPro" id="IPR036390">
    <property type="entry name" value="WH_DNA-bd_sf"/>
</dbReference>
<protein>
    <submittedName>
        <fullName evidence="1">Uncharacterized protein</fullName>
    </submittedName>
</protein>
<proteinExistence type="predicted"/>
<dbReference type="Proteomes" id="UP000632377">
    <property type="component" value="Unassembled WGS sequence"/>
</dbReference>
<comment type="caution">
    <text evidence="1">The sequence shown here is derived from an EMBL/GenBank/DDBJ whole genome shotgun (WGS) entry which is preliminary data.</text>
</comment>
<name>A0ABS1TGH8_9CLOT</name>
<evidence type="ECO:0000313" key="1">
    <source>
        <dbReference type="EMBL" id="MBL4937716.1"/>
    </source>
</evidence>
<dbReference type="EMBL" id="JAESWC010000017">
    <property type="protein sequence ID" value="MBL4937716.1"/>
    <property type="molecule type" value="Genomic_DNA"/>
</dbReference>
<gene>
    <name evidence="1" type="ORF">JK636_18580</name>
</gene>
<dbReference type="SUPFAM" id="SSF46785">
    <property type="entry name" value="Winged helix' DNA-binding domain"/>
    <property type="match status" value="1"/>
</dbReference>
<organism evidence="1 2">
    <name type="scientific">Clostridium rhizosphaerae</name>
    <dbReference type="NCBI Taxonomy" id="2803861"/>
    <lineage>
        <taxon>Bacteria</taxon>
        <taxon>Bacillati</taxon>
        <taxon>Bacillota</taxon>
        <taxon>Clostridia</taxon>
        <taxon>Eubacteriales</taxon>
        <taxon>Clostridiaceae</taxon>
        <taxon>Clostridium</taxon>
    </lineage>
</organism>
<reference evidence="1 2" key="1">
    <citation type="submission" date="2021-01" db="EMBL/GenBank/DDBJ databases">
        <title>Genome public.</title>
        <authorList>
            <person name="Liu C."/>
            <person name="Sun Q."/>
        </authorList>
    </citation>
    <scope>NUCLEOTIDE SEQUENCE [LARGE SCALE GENOMIC DNA]</scope>
    <source>
        <strain evidence="1 2">YIM B02515</strain>
    </source>
</reference>
<evidence type="ECO:0000313" key="2">
    <source>
        <dbReference type="Proteomes" id="UP000632377"/>
    </source>
</evidence>
<keyword evidence="2" id="KW-1185">Reference proteome</keyword>